<dbReference type="EMBL" id="UOEC01000140">
    <property type="protein sequence ID" value="VAV97178.1"/>
    <property type="molecule type" value="Genomic_DNA"/>
</dbReference>
<dbReference type="GO" id="GO:0005840">
    <property type="term" value="C:ribosome"/>
    <property type="evidence" value="ECO:0007669"/>
    <property type="project" value="UniProtKB-KW"/>
</dbReference>
<dbReference type="Gene3D" id="2.40.240.10">
    <property type="entry name" value="Ribosomal Protein L25, Chain P"/>
    <property type="match status" value="1"/>
</dbReference>
<dbReference type="SUPFAM" id="SSF50715">
    <property type="entry name" value="Ribosomal protein L25-like"/>
    <property type="match status" value="1"/>
</dbReference>
<evidence type="ECO:0000259" key="3">
    <source>
        <dbReference type="Pfam" id="PF01386"/>
    </source>
</evidence>
<evidence type="ECO:0000256" key="1">
    <source>
        <dbReference type="ARBA" id="ARBA00022980"/>
    </source>
</evidence>
<dbReference type="CDD" id="cd00495">
    <property type="entry name" value="Ribosomal_L25_TL5_CTC"/>
    <property type="match status" value="1"/>
</dbReference>
<feature type="non-terminal residue" evidence="4">
    <location>
        <position position="39"/>
    </location>
</feature>
<dbReference type="Pfam" id="PF01386">
    <property type="entry name" value="Ribosomal_L25p"/>
    <property type="match status" value="1"/>
</dbReference>
<keyword evidence="2" id="KW-0687">Ribonucleoprotein</keyword>
<organism evidence="4">
    <name type="scientific">hydrothermal vent metagenome</name>
    <dbReference type="NCBI Taxonomy" id="652676"/>
    <lineage>
        <taxon>unclassified sequences</taxon>
        <taxon>metagenomes</taxon>
        <taxon>ecological metagenomes</taxon>
    </lineage>
</organism>
<accession>A0A3B0S9K0</accession>
<dbReference type="InterPro" id="IPR011035">
    <property type="entry name" value="Ribosomal_bL25/Gln-tRNA_synth"/>
</dbReference>
<keyword evidence="1 4" id="KW-0689">Ribosomal protein</keyword>
<dbReference type="InterPro" id="IPR029751">
    <property type="entry name" value="Ribosomal_L25_dom"/>
</dbReference>
<feature type="domain" description="Large ribosomal subunit protein bL25 L25" evidence="3">
    <location>
        <begin position="7"/>
        <end position="38"/>
    </location>
</feature>
<name>A0A3B0S9K0_9ZZZZ</name>
<protein>
    <submittedName>
        <fullName evidence="4">LSU ribosomal protein L25p</fullName>
    </submittedName>
</protein>
<dbReference type="GO" id="GO:0003735">
    <property type="term" value="F:structural constituent of ribosome"/>
    <property type="evidence" value="ECO:0007669"/>
    <property type="project" value="InterPro"/>
</dbReference>
<evidence type="ECO:0000256" key="2">
    <source>
        <dbReference type="ARBA" id="ARBA00023274"/>
    </source>
</evidence>
<evidence type="ECO:0000313" key="4">
    <source>
        <dbReference type="EMBL" id="VAV97178.1"/>
    </source>
</evidence>
<dbReference type="InterPro" id="IPR020056">
    <property type="entry name" value="Rbsml_bL25/Gln-tRNA_synth_N"/>
</dbReference>
<proteinExistence type="predicted"/>
<dbReference type="GO" id="GO:1990904">
    <property type="term" value="C:ribonucleoprotein complex"/>
    <property type="evidence" value="ECO:0007669"/>
    <property type="project" value="UniProtKB-KW"/>
</dbReference>
<gene>
    <name evidence="4" type="ORF">MNBD_ALPHA08-975</name>
</gene>
<sequence>MAKPVVIEARVRERAGKGAARAIRREGRVPAVIYGDKQD</sequence>
<reference evidence="4" key="1">
    <citation type="submission" date="2018-06" db="EMBL/GenBank/DDBJ databases">
        <authorList>
            <person name="Zhirakovskaya E."/>
        </authorList>
    </citation>
    <scope>NUCLEOTIDE SEQUENCE</scope>
</reference>
<dbReference type="AlphaFoldDB" id="A0A3B0S9K0"/>
<dbReference type="GO" id="GO:0006412">
    <property type="term" value="P:translation"/>
    <property type="evidence" value="ECO:0007669"/>
    <property type="project" value="InterPro"/>
</dbReference>